<dbReference type="InterPro" id="IPR006941">
    <property type="entry name" value="RNase_CAF1"/>
</dbReference>
<gene>
    <name evidence="3" type="ORF">Naga_100041g35</name>
</gene>
<keyword evidence="4" id="KW-1185">Reference proteome</keyword>
<evidence type="ECO:0000313" key="4">
    <source>
        <dbReference type="Proteomes" id="UP000019335"/>
    </source>
</evidence>
<dbReference type="Proteomes" id="UP000019335">
    <property type="component" value="Unassembled WGS sequence"/>
</dbReference>
<proteinExistence type="inferred from homology"/>
<name>W7T235_9STRA</name>
<dbReference type="Gene3D" id="3.30.420.10">
    <property type="entry name" value="Ribonuclease H-like superfamily/Ribonuclease H"/>
    <property type="match status" value="2"/>
</dbReference>
<reference evidence="3 4" key="1">
    <citation type="journal article" date="2014" name="Mol. Plant">
        <title>Chromosome Scale Genome Assembly and Transcriptome Profiling of Nannochloropsis gaditana in Nitrogen Depletion.</title>
        <authorList>
            <person name="Corteggiani Carpinelli E."/>
            <person name="Telatin A."/>
            <person name="Vitulo N."/>
            <person name="Forcato C."/>
            <person name="D'Angelo M."/>
            <person name="Schiavon R."/>
            <person name="Vezzi A."/>
            <person name="Giacometti G.M."/>
            <person name="Morosinotto T."/>
            <person name="Valle G."/>
        </authorList>
    </citation>
    <scope>NUCLEOTIDE SEQUENCE [LARGE SCALE GENOMIC DNA]</scope>
    <source>
        <strain evidence="3 4">B-31</strain>
    </source>
</reference>
<dbReference type="InterPro" id="IPR036397">
    <property type="entry name" value="RNaseH_sf"/>
</dbReference>
<evidence type="ECO:0000256" key="1">
    <source>
        <dbReference type="ARBA" id="ARBA00008372"/>
    </source>
</evidence>
<evidence type="ECO:0000313" key="3">
    <source>
        <dbReference type="EMBL" id="EWM21105.1"/>
    </source>
</evidence>
<dbReference type="GO" id="GO:0000175">
    <property type="term" value="F:3'-5'-RNA exonuclease activity"/>
    <property type="evidence" value="ECO:0007669"/>
    <property type="project" value="TreeGrafter"/>
</dbReference>
<comment type="similarity">
    <text evidence="1">Belongs to the CAF1 family.</text>
</comment>
<dbReference type="Pfam" id="PF04857">
    <property type="entry name" value="CAF1"/>
    <property type="match status" value="1"/>
</dbReference>
<dbReference type="EMBL" id="AZIL01002630">
    <property type="protein sequence ID" value="EWM21105.1"/>
    <property type="molecule type" value="Genomic_DNA"/>
</dbReference>
<feature type="signal peptide" evidence="2">
    <location>
        <begin position="1"/>
        <end position="22"/>
    </location>
</feature>
<accession>W7T235</accession>
<organism evidence="3 4">
    <name type="scientific">Nannochloropsis gaditana</name>
    <dbReference type="NCBI Taxonomy" id="72520"/>
    <lineage>
        <taxon>Eukaryota</taxon>
        <taxon>Sar</taxon>
        <taxon>Stramenopiles</taxon>
        <taxon>Ochrophyta</taxon>
        <taxon>Eustigmatophyceae</taxon>
        <taxon>Eustigmatales</taxon>
        <taxon>Monodopsidaceae</taxon>
        <taxon>Nannochloropsis</taxon>
    </lineage>
</organism>
<sequence>MTYKCRALQVILGLSGFATSSGVTSMYQNHVFSFIPVINGLPCGRSSHCNSISPRRAVVQSQYEEVSRLSFPDVLEKIRSIGKEAAFFSLDTEFTGYRQEERDEYFDTVQERYLKKKRVAERYLLVQMGLSAFVWDKALEDYKAFTWNIHLYPSKLQSERIFSCDASSLSFLRSHNLDFNLWVDGVPFLAIDQEASLRKQVEDQAEWDLKANAYAGKKPARSNFDPNADAETVELHRQLKEALDKLGPGAEPFLLPQNLSWFRKKMVQNTIGRHPRKANLWLEVIDPPAAEAGAGVGPTSTSLSAYNLEQLQVRYVDTEERIKCVQAKKSQALTDIEEAAGAMRILKVIKDSGRPLVGHNFFLDLLFLYTHFVKPTLPDTAMGFKAKVQHFFPSIYDTKVLAKSLGVTDEHGDTNLAGLYRKEGGGRVALEGVTGAAHEAGHDAFMTGVIFSSLLRRIKAKLSENISDCGTSPSPLSSPCSMPSLAYAENWSNKVFMRLTDVESFELRNFKQIPDRTRVFHVRTRCSGALPHLQHHQLRRAFSSLGSVQIKALGKHEAYVVFHDITRPPPEVSELKELVSSSGAEADEGLEIVTYEERRVALGILW</sequence>
<dbReference type="OrthoDB" id="1432093at2759"/>
<dbReference type="SUPFAM" id="SSF53098">
    <property type="entry name" value="Ribonuclease H-like"/>
    <property type="match status" value="1"/>
</dbReference>
<evidence type="ECO:0000256" key="2">
    <source>
        <dbReference type="SAM" id="SignalP"/>
    </source>
</evidence>
<dbReference type="InterPro" id="IPR051181">
    <property type="entry name" value="CAF1_poly(A)_ribonucleases"/>
</dbReference>
<dbReference type="AlphaFoldDB" id="W7T235"/>
<keyword evidence="2" id="KW-0732">Signal</keyword>
<comment type="caution">
    <text evidence="3">The sequence shown here is derived from an EMBL/GenBank/DDBJ whole genome shotgun (WGS) entry which is preliminary data.</text>
</comment>
<protein>
    <submittedName>
        <fullName evidence="3">Poly-specific ribonuclease parn</fullName>
    </submittedName>
</protein>
<dbReference type="PANTHER" id="PTHR15092:SF22">
    <property type="entry name" value="POLY(A)-SPECIFIC RIBONUCLEASE PNLDC1"/>
    <property type="match status" value="1"/>
</dbReference>
<dbReference type="PANTHER" id="PTHR15092">
    <property type="entry name" value="POLY A -SPECIFIC RIBONUCLEASE/TARGET OF EGR1, MEMBER 1"/>
    <property type="match status" value="1"/>
</dbReference>
<feature type="chain" id="PRO_5004900217" evidence="2">
    <location>
        <begin position="23"/>
        <end position="606"/>
    </location>
</feature>
<dbReference type="InterPro" id="IPR012337">
    <property type="entry name" value="RNaseH-like_sf"/>
</dbReference>
<dbReference type="GO" id="GO:0003723">
    <property type="term" value="F:RNA binding"/>
    <property type="evidence" value="ECO:0007669"/>
    <property type="project" value="TreeGrafter"/>
</dbReference>